<sequence length="196" mass="21377">MPDTSKENPWCLLFIRESVPACVLHDGVEIRRIVRIAMLSITSENTTDFEINPCPKHADSYAAGADHCESSEPPAQPKIKNLIKNVADVVGLRGTAMSFCLRILFGRFDSALVASGVLLVGVSVFLIVGRPRQDAALGLAYLFFVLFVVGAVSAQIVVANSQLLICVFPSSMSVICLRVLAASRRGRRFPWLRGLF</sequence>
<evidence type="ECO:0000256" key="1">
    <source>
        <dbReference type="SAM" id="Phobius"/>
    </source>
</evidence>
<evidence type="ECO:0000313" key="3">
    <source>
        <dbReference type="Proteomes" id="UP000275846"/>
    </source>
</evidence>
<keyword evidence="1" id="KW-1133">Transmembrane helix</keyword>
<feature type="transmembrane region" description="Helical" evidence="1">
    <location>
        <begin position="162"/>
        <end position="181"/>
    </location>
</feature>
<feature type="transmembrane region" description="Helical" evidence="1">
    <location>
        <begin position="135"/>
        <end position="156"/>
    </location>
</feature>
<keyword evidence="3" id="KW-1185">Reference proteome</keyword>
<dbReference type="EMBL" id="UYSU01036590">
    <property type="protein sequence ID" value="VDL97902.1"/>
    <property type="molecule type" value="Genomic_DNA"/>
</dbReference>
<gene>
    <name evidence="2" type="ORF">SSLN_LOCUS11517</name>
</gene>
<feature type="transmembrane region" description="Helical" evidence="1">
    <location>
        <begin position="111"/>
        <end position="128"/>
    </location>
</feature>
<dbReference type="Proteomes" id="UP000275846">
    <property type="component" value="Unassembled WGS sequence"/>
</dbReference>
<organism evidence="4">
    <name type="scientific">Schistocephalus solidus</name>
    <name type="common">Tapeworm</name>
    <dbReference type="NCBI Taxonomy" id="70667"/>
    <lineage>
        <taxon>Eukaryota</taxon>
        <taxon>Metazoa</taxon>
        <taxon>Spiralia</taxon>
        <taxon>Lophotrochozoa</taxon>
        <taxon>Platyhelminthes</taxon>
        <taxon>Cestoda</taxon>
        <taxon>Eucestoda</taxon>
        <taxon>Diphyllobothriidea</taxon>
        <taxon>Diphyllobothriidae</taxon>
        <taxon>Schistocephalus</taxon>
    </lineage>
</organism>
<protein>
    <submittedName>
        <fullName evidence="4">MMPL domain-containing protein</fullName>
    </submittedName>
</protein>
<evidence type="ECO:0000313" key="2">
    <source>
        <dbReference type="EMBL" id="VDL97902.1"/>
    </source>
</evidence>
<keyword evidence="1" id="KW-0812">Transmembrane</keyword>
<accession>A0A183T4W9</accession>
<dbReference type="WBParaSite" id="SSLN_0001196201-mRNA-1">
    <property type="protein sequence ID" value="SSLN_0001196201-mRNA-1"/>
    <property type="gene ID" value="SSLN_0001196201"/>
</dbReference>
<evidence type="ECO:0000313" key="4">
    <source>
        <dbReference type="WBParaSite" id="SSLN_0001196201-mRNA-1"/>
    </source>
</evidence>
<reference evidence="4" key="1">
    <citation type="submission" date="2016-06" db="UniProtKB">
        <authorList>
            <consortium name="WormBaseParasite"/>
        </authorList>
    </citation>
    <scope>IDENTIFICATION</scope>
</reference>
<dbReference type="AlphaFoldDB" id="A0A183T4W9"/>
<name>A0A183T4W9_SCHSO</name>
<reference evidence="2 3" key="2">
    <citation type="submission" date="2018-11" db="EMBL/GenBank/DDBJ databases">
        <authorList>
            <consortium name="Pathogen Informatics"/>
        </authorList>
    </citation>
    <scope>NUCLEOTIDE SEQUENCE [LARGE SCALE GENOMIC DNA]</scope>
    <source>
        <strain evidence="2 3">NST_G2</strain>
    </source>
</reference>
<proteinExistence type="predicted"/>
<keyword evidence="1" id="KW-0472">Membrane</keyword>